<dbReference type="PANTHER" id="PTHR31805">
    <property type="entry name" value="RECEPTOR-LIKE KINASE, PUTATIVE (DUF1421)-RELATED"/>
    <property type="match status" value="1"/>
</dbReference>
<feature type="region of interest" description="Disordered" evidence="1">
    <location>
        <begin position="307"/>
        <end position="365"/>
    </location>
</feature>
<feature type="domain" description="DUF1421" evidence="2">
    <location>
        <begin position="462"/>
        <end position="504"/>
    </location>
</feature>
<dbReference type="Proteomes" id="UP000734854">
    <property type="component" value="Unassembled WGS sequence"/>
</dbReference>
<evidence type="ECO:0000259" key="2">
    <source>
        <dbReference type="Pfam" id="PF07223"/>
    </source>
</evidence>
<dbReference type="InterPro" id="IPR010820">
    <property type="entry name" value="DUF1421"/>
</dbReference>
<comment type="caution">
    <text evidence="3">The sequence shown here is derived from an EMBL/GenBank/DDBJ whole genome shotgun (WGS) entry which is preliminary data.</text>
</comment>
<dbReference type="EMBL" id="JACMSC010000018">
    <property type="protein sequence ID" value="KAG6477481.1"/>
    <property type="molecule type" value="Genomic_DNA"/>
</dbReference>
<accession>A0A8J5KCB5</accession>
<dbReference type="AlphaFoldDB" id="A0A8J5KCB5"/>
<evidence type="ECO:0000313" key="3">
    <source>
        <dbReference type="EMBL" id="KAG6477481.1"/>
    </source>
</evidence>
<dbReference type="OrthoDB" id="549883at2759"/>
<keyword evidence="4" id="KW-1185">Reference proteome</keyword>
<dbReference type="PANTHER" id="PTHR31805:SF16">
    <property type="entry name" value="FORMIN-LIKE PROTEIN (DUF1421)"/>
    <property type="match status" value="1"/>
</dbReference>
<feature type="compositionally biased region" description="Polar residues" evidence="1">
    <location>
        <begin position="393"/>
        <end position="402"/>
    </location>
</feature>
<feature type="compositionally biased region" description="Polar residues" evidence="1">
    <location>
        <begin position="349"/>
        <end position="364"/>
    </location>
</feature>
<name>A0A8J5KCB5_ZINOF</name>
<sequence length="514" mass="57066">MASGGSSERATASSSRSFDFGSDDILLSYDDASAQEPSKGRRSDPPGKDLHDNRMGKSLVRVYEREDYSMEGVLSSVEKCMKKYVDNLHRSLDGVSGRLTQLELVCFKLERTVGELHADFIQNQGEKDMKFKSFEKHLQEVHRSVQILRDKQELAETQKELAKLQLAQKDSADAITQAVSEPNSVKEKPDTANQQLVLALPRQIAPTVIPVGTSQQVQLYKELPLSQQAPVPSNIQQDHTITNQAGNYYIQQSTLPRDQHSQSARHELHYIHSRPQLQDRPIQAMPQQQPSVNRNQHLQFPQYQQQLPPQHNQQLPQQPASQAQIRSQPPPVYAPYQSPSPVASGPETFLSSMPMQGPNPTITQAGGIRSEAFPYRYGGTNMSVLPPHLQNNMQPPVSQGSFAPQPGNGGYSSTASPPPYSMQGYNAAAYSYPPSNLPAARNQQIPPLAHHYDSQPIRNHPYGEMIEKAVSMGFDRNQVTNVVQRMGESGQPVDFNSLLNRLNGHAGGPSTRAW</sequence>
<organism evidence="3 4">
    <name type="scientific">Zingiber officinale</name>
    <name type="common">Ginger</name>
    <name type="synonym">Amomum zingiber</name>
    <dbReference type="NCBI Taxonomy" id="94328"/>
    <lineage>
        <taxon>Eukaryota</taxon>
        <taxon>Viridiplantae</taxon>
        <taxon>Streptophyta</taxon>
        <taxon>Embryophyta</taxon>
        <taxon>Tracheophyta</taxon>
        <taxon>Spermatophyta</taxon>
        <taxon>Magnoliopsida</taxon>
        <taxon>Liliopsida</taxon>
        <taxon>Zingiberales</taxon>
        <taxon>Zingiberaceae</taxon>
        <taxon>Zingiber</taxon>
    </lineage>
</organism>
<feature type="region of interest" description="Disordered" evidence="1">
    <location>
        <begin position="393"/>
        <end position="418"/>
    </location>
</feature>
<evidence type="ECO:0000256" key="1">
    <source>
        <dbReference type="SAM" id="MobiDB-lite"/>
    </source>
</evidence>
<reference evidence="3 4" key="1">
    <citation type="submission" date="2020-08" db="EMBL/GenBank/DDBJ databases">
        <title>Plant Genome Project.</title>
        <authorList>
            <person name="Zhang R.-G."/>
        </authorList>
    </citation>
    <scope>NUCLEOTIDE SEQUENCE [LARGE SCALE GENOMIC DNA]</scope>
    <source>
        <tissue evidence="3">Rhizome</tissue>
    </source>
</reference>
<feature type="region of interest" description="Disordered" evidence="1">
    <location>
        <begin position="1"/>
        <end position="56"/>
    </location>
</feature>
<proteinExistence type="predicted"/>
<feature type="compositionally biased region" description="Basic and acidic residues" evidence="1">
    <location>
        <begin position="38"/>
        <end position="55"/>
    </location>
</feature>
<dbReference type="Pfam" id="PF07223">
    <property type="entry name" value="DUF1421"/>
    <property type="match status" value="1"/>
</dbReference>
<feature type="compositionally biased region" description="Low complexity" evidence="1">
    <location>
        <begin position="1"/>
        <end position="24"/>
    </location>
</feature>
<evidence type="ECO:0000313" key="4">
    <source>
        <dbReference type="Proteomes" id="UP000734854"/>
    </source>
</evidence>
<gene>
    <name evidence="3" type="ORF">ZIOFF_066748</name>
</gene>
<protein>
    <recommendedName>
        <fullName evidence="2">DUF1421 domain-containing protein</fullName>
    </recommendedName>
</protein>
<feature type="compositionally biased region" description="Low complexity" evidence="1">
    <location>
        <begin position="307"/>
        <end position="324"/>
    </location>
</feature>